<keyword evidence="2" id="KW-1133">Transmembrane helix</keyword>
<dbReference type="InterPro" id="IPR000700">
    <property type="entry name" value="PAS-assoc_C"/>
</dbReference>
<keyword evidence="2" id="KW-0472">Membrane</keyword>
<dbReference type="EMBL" id="CP066167">
    <property type="protein sequence ID" value="QQD19567.1"/>
    <property type="molecule type" value="Genomic_DNA"/>
</dbReference>
<dbReference type="CDD" id="cd01949">
    <property type="entry name" value="GGDEF"/>
    <property type="match status" value="1"/>
</dbReference>
<dbReference type="InterPro" id="IPR029787">
    <property type="entry name" value="Nucleotide_cyclase"/>
</dbReference>
<sequence>MTNTNNLAPAGGIVESELKTTGHVHAVGNELGGMMAFSDLFTALAYFFIPVVLTLFIIKHRELKFKRILVMFILFILACGLQHFLHFTSHWYPTPQLLNATMAFMAAISVITAVMILPILRQVSAFIQERGELEERLAAHNVELESALSLANDRKLAFEQSERAFRAIISGAPIGTAVVTLDGRFSLVNKALCDMFGYVARELEKLTFQEITHPDDLDTDLFQVRMLLDGVANNYRMEKRYIRRDGAEVQAQLDVSLVRDEQGNPDFFVSQIQDITASKQTQSALKESRHRFLSLLKHLPTAVVVHRSDSSIEYVNPAAEDMLGLTEDQLLGKSAVDPDWHFLTEDGDQMPLDDYPIMKVLSSKRPLSNYTTGVVQRKDAQVRWMLVNAFPIKTAAGALDQVIVSFIDITEHKKLQQALKEQAQTDPLTGLFNRRYFQETAAREVAQARRANSPLSIIELDLDHFKRINDRYGHAAGDKVLVAQSDIIRQLLRENDIPCRVGGEEFVIIMPGTDAHEAAFAAERLRAKVMSADIQLENQQILRWTTSLGVASLEDGDICIEDVIQRADRALYQAKADGRNCVSVAATG</sequence>
<dbReference type="PROSITE" id="PS50113">
    <property type="entry name" value="PAC"/>
    <property type="match status" value="2"/>
</dbReference>
<dbReference type="Pfam" id="PF00989">
    <property type="entry name" value="PAS"/>
    <property type="match status" value="1"/>
</dbReference>
<dbReference type="InterPro" id="IPR013656">
    <property type="entry name" value="PAS_4"/>
</dbReference>
<gene>
    <name evidence="6" type="ORF">I6N98_06870</name>
</gene>
<feature type="transmembrane region" description="Helical" evidence="2">
    <location>
        <begin position="65"/>
        <end position="85"/>
    </location>
</feature>
<feature type="domain" description="PAS" evidence="3">
    <location>
        <begin position="288"/>
        <end position="336"/>
    </location>
</feature>
<name>A0A7T4URI6_9GAMM</name>
<dbReference type="Pfam" id="PF00990">
    <property type="entry name" value="GGDEF"/>
    <property type="match status" value="1"/>
</dbReference>
<evidence type="ECO:0000259" key="5">
    <source>
        <dbReference type="PROSITE" id="PS50887"/>
    </source>
</evidence>
<feature type="domain" description="PAC" evidence="4">
    <location>
        <begin position="368"/>
        <end position="421"/>
    </location>
</feature>
<dbReference type="InterPro" id="IPR043128">
    <property type="entry name" value="Rev_trsase/Diguanyl_cyclase"/>
</dbReference>
<dbReference type="KEGG" id="snan:I6N98_06870"/>
<dbReference type="InterPro" id="IPR000014">
    <property type="entry name" value="PAS"/>
</dbReference>
<dbReference type="PANTHER" id="PTHR44757:SF2">
    <property type="entry name" value="BIOFILM ARCHITECTURE MAINTENANCE PROTEIN MBAA"/>
    <property type="match status" value="1"/>
</dbReference>
<reference evidence="6 7" key="1">
    <citation type="submission" date="2020-12" db="EMBL/GenBank/DDBJ databases">
        <authorList>
            <person name="Shan Y."/>
        </authorList>
    </citation>
    <scope>NUCLEOTIDE SEQUENCE [LARGE SCALE GENOMIC DNA]</scope>
    <source>
        <strain evidence="7">csc3.9</strain>
    </source>
</reference>
<dbReference type="InterPro" id="IPR000160">
    <property type="entry name" value="GGDEF_dom"/>
</dbReference>
<dbReference type="PROSITE" id="PS50112">
    <property type="entry name" value="PAS"/>
    <property type="match status" value="2"/>
</dbReference>
<dbReference type="PROSITE" id="PS50887">
    <property type="entry name" value="GGDEF"/>
    <property type="match status" value="1"/>
</dbReference>
<dbReference type="Gene3D" id="3.30.450.20">
    <property type="entry name" value="PAS domain"/>
    <property type="match status" value="2"/>
</dbReference>
<dbReference type="NCBIfam" id="TIGR00229">
    <property type="entry name" value="sensory_box"/>
    <property type="match status" value="2"/>
</dbReference>
<organism evidence="6 7">
    <name type="scientific">Spongiibacter nanhainus</name>
    <dbReference type="NCBI Taxonomy" id="2794344"/>
    <lineage>
        <taxon>Bacteria</taxon>
        <taxon>Pseudomonadati</taxon>
        <taxon>Pseudomonadota</taxon>
        <taxon>Gammaproteobacteria</taxon>
        <taxon>Cellvibrionales</taxon>
        <taxon>Spongiibacteraceae</taxon>
        <taxon>Spongiibacter</taxon>
    </lineage>
</organism>
<dbReference type="AlphaFoldDB" id="A0A7T4URI6"/>
<keyword evidence="2" id="KW-0812">Transmembrane</keyword>
<accession>A0A7T4URI6</accession>
<dbReference type="InterPro" id="IPR035965">
    <property type="entry name" value="PAS-like_dom_sf"/>
</dbReference>
<evidence type="ECO:0000256" key="1">
    <source>
        <dbReference type="ARBA" id="ARBA00001946"/>
    </source>
</evidence>
<dbReference type="FunFam" id="3.30.70.270:FF:000001">
    <property type="entry name" value="Diguanylate cyclase domain protein"/>
    <property type="match status" value="1"/>
</dbReference>
<dbReference type="Pfam" id="PF08448">
    <property type="entry name" value="PAS_4"/>
    <property type="match status" value="1"/>
</dbReference>
<evidence type="ECO:0000259" key="3">
    <source>
        <dbReference type="PROSITE" id="PS50112"/>
    </source>
</evidence>
<dbReference type="Proteomes" id="UP000596063">
    <property type="component" value="Chromosome"/>
</dbReference>
<dbReference type="InterPro" id="IPR058544">
    <property type="entry name" value="ETR1_N"/>
</dbReference>
<dbReference type="NCBIfam" id="TIGR00254">
    <property type="entry name" value="GGDEF"/>
    <property type="match status" value="1"/>
</dbReference>
<feature type="domain" description="PAC" evidence="4">
    <location>
        <begin position="235"/>
        <end position="287"/>
    </location>
</feature>
<dbReference type="InterPro" id="IPR013767">
    <property type="entry name" value="PAS_fold"/>
</dbReference>
<dbReference type="SUPFAM" id="SSF55785">
    <property type="entry name" value="PYP-like sensor domain (PAS domain)"/>
    <property type="match status" value="2"/>
</dbReference>
<dbReference type="PANTHER" id="PTHR44757">
    <property type="entry name" value="DIGUANYLATE CYCLASE DGCP"/>
    <property type="match status" value="1"/>
</dbReference>
<feature type="domain" description="PAS" evidence="3">
    <location>
        <begin position="161"/>
        <end position="231"/>
    </location>
</feature>
<dbReference type="GO" id="GO:0003824">
    <property type="term" value="F:catalytic activity"/>
    <property type="evidence" value="ECO:0007669"/>
    <property type="project" value="UniProtKB-ARBA"/>
</dbReference>
<dbReference type="SMART" id="SM00086">
    <property type="entry name" value="PAC"/>
    <property type="match status" value="2"/>
</dbReference>
<dbReference type="InterPro" id="IPR052155">
    <property type="entry name" value="Biofilm_reg_signaling"/>
</dbReference>
<keyword evidence="7" id="KW-1185">Reference proteome</keyword>
<dbReference type="SMART" id="SM00267">
    <property type="entry name" value="GGDEF"/>
    <property type="match status" value="1"/>
</dbReference>
<dbReference type="SMART" id="SM00091">
    <property type="entry name" value="PAS"/>
    <property type="match status" value="2"/>
</dbReference>
<dbReference type="RefSeq" id="WP_198571051.1">
    <property type="nucleotide sequence ID" value="NZ_CP066167.1"/>
</dbReference>
<evidence type="ECO:0000259" key="4">
    <source>
        <dbReference type="PROSITE" id="PS50113"/>
    </source>
</evidence>
<feature type="domain" description="GGDEF" evidence="5">
    <location>
        <begin position="453"/>
        <end position="587"/>
    </location>
</feature>
<dbReference type="CDD" id="cd00130">
    <property type="entry name" value="PAS"/>
    <property type="match status" value="2"/>
</dbReference>
<dbReference type="Pfam" id="PF25487">
    <property type="entry name" value="ETR1_N"/>
    <property type="match status" value="1"/>
</dbReference>
<proteinExistence type="predicted"/>
<dbReference type="Gene3D" id="3.30.70.270">
    <property type="match status" value="1"/>
</dbReference>
<dbReference type="GO" id="GO:0006355">
    <property type="term" value="P:regulation of DNA-templated transcription"/>
    <property type="evidence" value="ECO:0007669"/>
    <property type="project" value="InterPro"/>
</dbReference>
<dbReference type="SUPFAM" id="SSF55073">
    <property type="entry name" value="Nucleotide cyclase"/>
    <property type="match status" value="1"/>
</dbReference>
<protein>
    <submittedName>
        <fullName evidence="6">Diguanylate cyclase</fullName>
    </submittedName>
</protein>
<evidence type="ECO:0000256" key="2">
    <source>
        <dbReference type="SAM" id="Phobius"/>
    </source>
</evidence>
<comment type="cofactor">
    <cofactor evidence="1">
        <name>Mg(2+)</name>
        <dbReference type="ChEBI" id="CHEBI:18420"/>
    </cofactor>
</comment>
<evidence type="ECO:0000313" key="7">
    <source>
        <dbReference type="Proteomes" id="UP000596063"/>
    </source>
</evidence>
<feature type="transmembrane region" description="Helical" evidence="2">
    <location>
        <begin position="97"/>
        <end position="120"/>
    </location>
</feature>
<dbReference type="InterPro" id="IPR001610">
    <property type="entry name" value="PAC"/>
</dbReference>
<feature type="transmembrane region" description="Helical" evidence="2">
    <location>
        <begin position="40"/>
        <end position="58"/>
    </location>
</feature>
<evidence type="ECO:0000313" key="6">
    <source>
        <dbReference type="EMBL" id="QQD19567.1"/>
    </source>
</evidence>